<dbReference type="GO" id="GO:0003700">
    <property type="term" value="F:DNA-binding transcription factor activity"/>
    <property type="evidence" value="ECO:0007669"/>
    <property type="project" value="InterPro"/>
</dbReference>
<sequence>MSSFDRISPLLEMFRVSTSLFHTGPLCGVTTFASQPGRGFLHVLRRGEMAVTHQGSGGRLERLQIDRPTLLFYPRPLEHAFHNAPTEDSDFACAALDFDGGRTHPIVRALPPVIVLPLADVAGLDPALQLLFEEVDQVRCGQRLVADRLFEVVLIQLLRWILDHVNELGVPSGLFTGLADARLAPLLLALHESPDQEWDLETMAREARMSRSAFAAHFKKVIGLAPGEYLTQWRLTLAQQQLRSGAPVSSVAARLGYANASSFSRVFTQHLGSSPRNWAISQSS</sequence>
<gene>
    <name evidence="5" type="ORF">LR394_14195</name>
</gene>
<proteinExistence type="predicted"/>
<feature type="domain" description="HTH araC/xylS-type" evidence="4">
    <location>
        <begin position="184"/>
        <end position="281"/>
    </location>
</feature>
<dbReference type="RefSeq" id="WP_231441892.1">
    <property type="nucleotide sequence ID" value="NZ_JAJOMB010000006.1"/>
</dbReference>
<keyword evidence="6" id="KW-1185">Reference proteome</keyword>
<dbReference type="SUPFAM" id="SSF46689">
    <property type="entry name" value="Homeodomain-like"/>
    <property type="match status" value="2"/>
</dbReference>
<dbReference type="InterPro" id="IPR050204">
    <property type="entry name" value="AraC_XylS_family_regulators"/>
</dbReference>
<accession>A0A9X1NDY2</accession>
<evidence type="ECO:0000256" key="2">
    <source>
        <dbReference type="ARBA" id="ARBA00023125"/>
    </source>
</evidence>
<evidence type="ECO:0000259" key="4">
    <source>
        <dbReference type="PROSITE" id="PS01124"/>
    </source>
</evidence>
<dbReference type="InterPro" id="IPR018062">
    <property type="entry name" value="HTH_AraC-typ_CS"/>
</dbReference>
<dbReference type="InterPro" id="IPR018060">
    <property type="entry name" value="HTH_AraC"/>
</dbReference>
<dbReference type="PROSITE" id="PS00041">
    <property type="entry name" value="HTH_ARAC_FAMILY_1"/>
    <property type="match status" value="1"/>
</dbReference>
<keyword evidence="2" id="KW-0238">DNA-binding</keyword>
<dbReference type="AlphaFoldDB" id="A0A9X1NDY2"/>
<name>A0A9X1NDY2_9ACTN</name>
<dbReference type="Proteomes" id="UP001138997">
    <property type="component" value="Unassembled WGS sequence"/>
</dbReference>
<keyword evidence="3" id="KW-0804">Transcription</keyword>
<dbReference type="Pfam" id="PF12833">
    <property type="entry name" value="HTH_18"/>
    <property type="match status" value="1"/>
</dbReference>
<evidence type="ECO:0000256" key="1">
    <source>
        <dbReference type="ARBA" id="ARBA00023015"/>
    </source>
</evidence>
<evidence type="ECO:0000313" key="6">
    <source>
        <dbReference type="Proteomes" id="UP001138997"/>
    </source>
</evidence>
<dbReference type="GO" id="GO:0043565">
    <property type="term" value="F:sequence-specific DNA binding"/>
    <property type="evidence" value="ECO:0007669"/>
    <property type="project" value="InterPro"/>
</dbReference>
<reference evidence="5" key="1">
    <citation type="submission" date="2021-11" db="EMBL/GenBank/DDBJ databases">
        <title>Streptomyces corallinus and Kineosporia corallina sp. nov., two new coral-derived marine actinobacteria.</title>
        <authorList>
            <person name="Buangrab K."/>
            <person name="Sutthacheep M."/>
            <person name="Yeemin T."/>
            <person name="Harunari E."/>
            <person name="Igarashi Y."/>
            <person name="Sripreechasak P."/>
            <person name="Kanchanasin P."/>
            <person name="Tanasupawat S."/>
            <person name="Phongsopitanun W."/>
        </authorList>
    </citation>
    <scope>NUCLEOTIDE SEQUENCE</scope>
    <source>
        <strain evidence="5">JCM 31032</strain>
    </source>
</reference>
<dbReference type="InterPro" id="IPR009057">
    <property type="entry name" value="Homeodomain-like_sf"/>
</dbReference>
<dbReference type="InterPro" id="IPR032783">
    <property type="entry name" value="AraC_lig"/>
</dbReference>
<dbReference type="PANTHER" id="PTHR46796:SF7">
    <property type="entry name" value="ARAC FAMILY TRANSCRIPTIONAL REGULATOR"/>
    <property type="match status" value="1"/>
</dbReference>
<dbReference type="Gene3D" id="1.10.10.60">
    <property type="entry name" value="Homeodomain-like"/>
    <property type="match status" value="2"/>
</dbReference>
<comment type="caution">
    <text evidence="5">The sequence shown here is derived from an EMBL/GenBank/DDBJ whole genome shotgun (WGS) entry which is preliminary data.</text>
</comment>
<dbReference type="Pfam" id="PF12852">
    <property type="entry name" value="Cupin_6"/>
    <property type="match status" value="1"/>
</dbReference>
<dbReference type="PANTHER" id="PTHR46796">
    <property type="entry name" value="HTH-TYPE TRANSCRIPTIONAL ACTIVATOR RHAS-RELATED"/>
    <property type="match status" value="1"/>
</dbReference>
<dbReference type="SMART" id="SM00342">
    <property type="entry name" value="HTH_ARAC"/>
    <property type="match status" value="1"/>
</dbReference>
<dbReference type="EMBL" id="JAJOMB010000006">
    <property type="protein sequence ID" value="MCD5312059.1"/>
    <property type="molecule type" value="Genomic_DNA"/>
</dbReference>
<evidence type="ECO:0000256" key="3">
    <source>
        <dbReference type="ARBA" id="ARBA00023163"/>
    </source>
</evidence>
<evidence type="ECO:0000313" key="5">
    <source>
        <dbReference type="EMBL" id="MCD5312059.1"/>
    </source>
</evidence>
<keyword evidence="1" id="KW-0805">Transcription regulation</keyword>
<protein>
    <submittedName>
        <fullName evidence="5">AraC family transcriptional regulator</fullName>
    </submittedName>
</protein>
<dbReference type="PROSITE" id="PS01124">
    <property type="entry name" value="HTH_ARAC_FAMILY_2"/>
    <property type="match status" value="1"/>
</dbReference>
<organism evidence="5 6">
    <name type="scientific">Kineosporia babensis</name>
    <dbReference type="NCBI Taxonomy" id="499548"/>
    <lineage>
        <taxon>Bacteria</taxon>
        <taxon>Bacillati</taxon>
        <taxon>Actinomycetota</taxon>
        <taxon>Actinomycetes</taxon>
        <taxon>Kineosporiales</taxon>
        <taxon>Kineosporiaceae</taxon>
        <taxon>Kineosporia</taxon>
    </lineage>
</organism>